<protein>
    <recommendedName>
        <fullName evidence="3">Virilizer N-terminal domain-containing protein</fullName>
    </recommendedName>
</protein>
<evidence type="ECO:0000313" key="1">
    <source>
        <dbReference type="EMBL" id="THH12845.1"/>
    </source>
</evidence>
<dbReference type="AlphaFoldDB" id="A0A4S4LLQ4"/>
<evidence type="ECO:0008006" key="3">
    <source>
        <dbReference type="Google" id="ProtNLM"/>
    </source>
</evidence>
<sequence length="1115" mass="122379">MMLLQWCTLEPTGPSQLAALRFSSPVRVRSVRVFPKHAQPFAEQLDIVSETEPEAFFLDVFFNAQPIATADTKQKQKATNALVPTVMAYAGGLVDFTVDMGNEFATRLMIVKGTFTKVSMAIYGDVVFELSPSPTSYTPVALPSIESSPLSPSIDPSNSSDPTALACQLLDSIPDPPPLPLVISLTLCLKPSSDDWDLSDFPYLHPDLDEETMNFTLEVAYDLLSRPVADDISYEMLQRFVDRVSDAIGPKSNDQAYVVAGILSRSASQNPELARLLLDRLDLRAIFDATTVDEGTLSRLLVACTNPDIARQFKAIYFHDVLLAVQSNASADASTKELAVSLDERMCGWDVLADALSNTQADFHTASEVLRSAGTDEPTFGVLLAALTSHGELVTRLADNPVLPRSLPHPPVIMQDDRVLGQVSHDEFVAFLRAFIGVSCVLAVYAYTDSMPHKHCRERALGILRVWQGIKGYREIVNRLLLLPQMIFRLSSMTENEDDEPTRAGIHAEHILLALTRTPTALLSTSLYKWILSTKPGLSVICEDERQDLRALAILAEDGLPAALEELMCPFESPSSIQAIRMFRVALAIASREFARGWEGEWRVLSTLWDEHGHGLALHLVDTVGIMSTDIQSLFTLTTPRRMAQDAVAGLFHAANEAMRVIHQLVPVYPLPGRQLRAMVGVAADLYACTDAADARYAQGSDACTAAQQMRQTCIDLVRTLAKPARGAEVVLRTLLQHGTCAGVRDPAYHLVQVFSLVDHLLPMPDRIDVDQTTEEDLVWIRQVIPRVLTELTHFVKFLDVEIRTHLIRRLADLDDGMVGIGEWLVLEELKQLRAALKALDSASVSEDLKLLLRYQVACSLRLLNDLVTGSSGTPRRIVKYIGTNAEAAGLMAKSFNLLLSGRMVSPAQFKLAETLVSAVSNELDPVLCFSLGLTFFRDVQYPKDPPISIPAALQYALQALKSISIKALDPNRLCLEVSEAFITLATTSITSDIVTNAEAEAMLSVMEWLVRQSHAGLPQLSTLSDISSDTFACLCDNLQGVLSPDHVDALETIRLTIDTGTEDRTIPPPALLAQHVAMSLHRVDALMRARVPPPSTPKRTTPPHTQNMLGLVTV</sequence>
<gene>
    <name evidence="1" type="ORF">EW146_g7312</name>
</gene>
<keyword evidence="2" id="KW-1185">Reference proteome</keyword>
<dbReference type="Proteomes" id="UP000310158">
    <property type="component" value="Unassembled WGS sequence"/>
</dbReference>
<accession>A0A4S4LLQ4</accession>
<comment type="caution">
    <text evidence="1">The sequence shown here is derived from an EMBL/GenBank/DDBJ whole genome shotgun (WGS) entry which is preliminary data.</text>
</comment>
<dbReference type="OrthoDB" id="2011702at2759"/>
<name>A0A4S4LLQ4_9AGAM</name>
<evidence type="ECO:0000313" key="2">
    <source>
        <dbReference type="Proteomes" id="UP000310158"/>
    </source>
</evidence>
<proteinExistence type="predicted"/>
<feature type="non-terminal residue" evidence="1">
    <location>
        <position position="1115"/>
    </location>
</feature>
<dbReference type="EMBL" id="SGPL01000411">
    <property type="protein sequence ID" value="THH12845.1"/>
    <property type="molecule type" value="Genomic_DNA"/>
</dbReference>
<organism evidence="1 2">
    <name type="scientific">Bondarzewia mesenterica</name>
    <dbReference type="NCBI Taxonomy" id="1095465"/>
    <lineage>
        <taxon>Eukaryota</taxon>
        <taxon>Fungi</taxon>
        <taxon>Dikarya</taxon>
        <taxon>Basidiomycota</taxon>
        <taxon>Agaricomycotina</taxon>
        <taxon>Agaricomycetes</taxon>
        <taxon>Russulales</taxon>
        <taxon>Bondarzewiaceae</taxon>
        <taxon>Bondarzewia</taxon>
    </lineage>
</organism>
<reference evidence="1 2" key="1">
    <citation type="submission" date="2019-02" db="EMBL/GenBank/DDBJ databases">
        <title>Genome sequencing of the rare red list fungi Bondarzewia mesenterica.</title>
        <authorList>
            <person name="Buettner E."/>
            <person name="Kellner H."/>
        </authorList>
    </citation>
    <scope>NUCLEOTIDE SEQUENCE [LARGE SCALE GENOMIC DNA]</scope>
    <source>
        <strain evidence="1 2">DSM 108281</strain>
    </source>
</reference>